<feature type="compositionally biased region" description="Basic and acidic residues" evidence="1">
    <location>
        <begin position="121"/>
        <end position="133"/>
    </location>
</feature>
<dbReference type="EMBL" id="NSFD01000056">
    <property type="protein sequence ID" value="PBA23712.1"/>
    <property type="molecule type" value="Genomic_DNA"/>
</dbReference>
<sequence length="133" mass="14397">MAYHPAVEEWLAKSQRLGEAIGAVQDAAFNNLRVRRAAPSDPDVMPEVDGWGTVTDVYLGEGVTQRYSASQLGEVIMSGLRECYAVLNDRRKEAAREAAPELDTELWFGSAEPTTAAADGSDDHNGSAERSRA</sequence>
<organism evidence="2 3">
    <name type="scientific">Mycobacterium avium</name>
    <dbReference type="NCBI Taxonomy" id="1764"/>
    <lineage>
        <taxon>Bacteria</taxon>
        <taxon>Bacillati</taxon>
        <taxon>Actinomycetota</taxon>
        <taxon>Actinomycetes</taxon>
        <taxon>Mycobacteriales</taxon>
        <taxon>Mycobacteriaceae</taxon>
        <taxon>Mycobacterium</taxon>
        <taxon>Mycobacterium avium complex (MAC)</taxon>
    </lineage>
</organism>
<evidence type="ECO:0000313" key="2">
    <source>
        <dbReference type="EMBL" id="PBA23712.1"/>
    </source>
</evidence>
<evidence type="ECO:0000256" key="1">
    <source>
        <dbReference type="SAM" id="MobiDB-lite"/>
    </source>
</evidence>
<gene>
    <name evidence="2" type="ORF">CKJ66_26885</name>
</gene>
<dbReference type="Proteomes" id="UP000217768">
    <property type="component" value="Unassembled WGS sequence"/>
</dbReference>
<evidence type="ECO:0000313" key="3">
    <source>
        <dbReference type="Proteomes" id="UP000217768"/>
    </source>
</evidence>
<feature type="region of interest" description="Disordered" evidence="1">
    <location>
        <begin position="98"/>
        <end position="133"/>
    </location>
</feature>
<dbReference type="RefSeq" id="WP_033721514.1">
    <property type="nucleotide sequence ID" value="NZ_NSFD01000056.1"/>
</dbReference>
<reference evidence="2 3" key="1">
    <citation type="submission" date="2017-08" db="EMBL/GenBank/DDBJ databases">
        <title>Phylogenetic analysis of Mycobacterium avium complex whole genomes.</title>
        <authorList>
            <person name="Caverly L.J."/>
            <person name="Spilker T."/>
            <person name="Lipuma J."/>
        </authorList>
    </citation>
    <scope>NUCLEOTIDE SEQUENCE [LARGE SCALE GENOMIC DNA]</scope>
    <source>
        <strain evidence="2 3">FLAC0165</strain>
    </source>
</reference>
<proteinExistence type="predicted"/>
<comment type="caution">
    <text evidence="2">The sequence shown here is derived from an EMBL/GenBank/DDBJ whole genome shotgun (WGS) entry which is preliminary data.</text>
</comment>
<accession>A0A2A2ZAZ0</accession>
<dbReference type="AlphaFoldDB" id="A0A2A2ZAZ0"/>
<name>A0A2A2ZAZ0_MYCAV</name>
<evidence type="ECO:0008006" key="4">
    <source>
        <dbReference type="Google" id="ProtNLM"/>
    </source>
</evidence>
<protein>
    <recommendedName>
        <fullName evidence="4">YbaB/EbfC DNA-binding family protein</fullName>
    </recommendedName>
</protein>